<evidence type="ECO:0000313" key="4">
    <source>
        <dbReference type="Proteomes" id="UP001628179"/>
    </source>
</evidence>
<reference evidence="3 4" key="1">
    <citation type="submission" date="2024-09" db="EMBL/GenBank/DDBJ databases">
        <title>Itraconazole resistance in Madurella fahalii resulting from another homologue of gene encoding cytochrome P450 14-alpha sterol demethylase (CYP51).</title>
        <authorList>
            <person name="Yoshioka I."/>
            <person name="Fahal A.H."/>
            <person name="Kaneko S."/>
            <person name="Yaguchi T."/>
        </authorList>
    </citation>
    <scope>NUCLEOTIDE SEQUENCE [LARGE SCALE GENOMIC DNA]</scope>
    <source>
        <strain evidence="3 4">IFM 68171</strain>
    </source>
</reference>
<dbReference type="CDD" id="cd01833">
    <property type="entry name" value="XynB_like"/>
    <property type="match status" value="1"/>
</dbReference>
<dbReference type="RefSeq" id="XP_070919832.1">
    <property type="nucleotide sequence ID" value="XM_071063731.1"/>
</dbReference>
<feature type="domain" description="Fibronectin type-III" evidence="2">
    <location>
        <begin position="365"/>
        <end position="470"/>
    </location>
</feature>
<name>A0ABQ0GK33_9PEZI</name>
<dbReference type="InterPro" id="IPR013783">
    <property type="entry name" value="Ig-like_fold"/>
</dbReference>
<dbReference type="GeneID" id="98179054"/>
<evidence type="ECO:0000259" key="2">
    <source>
        <dbReference type="PROSITE" id="PS50853"/>
    </source>
</evidence>
<evidence type="ECO:0000313" key="3">
    <source>
        <dbReference type="EMBL" id="GAB1318101.1"/>
    </source>
</evidence>
<proteinExistence type="predicted"/>
<protein>
    <submittedName>
        <fullName evidence="3">Factor for adipocyte differentiation</fullName>
    </submittedName>
</protein>
<feature type="region of interest" description="Disordered" evidence="1">
    <location>
        <begin position="58"/>
        <end position="86"/>
    </location>
</feature>
<organism evidence="3 4">
    <name type="scientific">Madurella fahalii</name>
    <dbReference type="NCBI Taxonomy" id="1157608"/>
    <lineage>
        <taxon>Eukaryota</taxon>
        <taxon>Fungi</taxon>
        <taxon>Dikarya</taxon>
        <taxon>Ascomycota</taxon>
        <taxon>Pezizomycotina</taxon>
        <taxon>Sordariomycetes</taxon>
        <taxon>Sordariomycetidae</taxon>
        <taxon>Sordariales</taxon>
        <taxon>Sordariales incertae sedis</taxon>
        <taxon>Madurella</taxon>
    </lineage>
</organism>
<dbReference type="Gene3D" id="3.40.50.1110">
    <property type="entry name" value="SGNH hydrolase"/>
    <property type="match status" value="1"/>
</dbReference>
<dbReference type="PANTHER" id="PTHR30383">
    <property type="entry name" value="THIOESTERASE 1/PROTEASE 1/LYSOPHOSPHOLIPASE L1"/>
    <property type="match status" value="1"/>
</dbReference>
<dbReference type="InterPro" id="IPR013830">
    <property type="entry name" value="SGNH_hydro"/>
</dbReference>
<accession>A0ABQ0GK33</accession>
<dbReference type="Pfam" id="PF13472">
    <property type="entry name" value="Lipase_GDSL_2"/>
    <property type="match status" value="1"/>
</dbReference>
<dbReference type="SUPFAM" id="SSF49265">
    <property type="entry name" value="Fibronectin type III"/>
    <property type="match status" value="2"/>
</dbReference>
<feature type="compositionally biased region" description="Pro residues" evidence="1">
    <location>
        <begin position="67"/>
        <end position="83"/>
    </location>
</feature>
<dbReference type="PROSITE" id="PS50853">
    <property type="entry name" value="FN3"/>
    <property type="match status" value="1"/>
</dbReference>
<comment type="caution">
    <text evidence="3">The sequence shown here is derived from an EMBL/GenBank/DDBJ whole genome shotgun (WGS) entry which is preliminary data.</text>
</comment>
<dbReference type="Pfam" id="PF00041">
    <property type="entry name" value="fn3"/>
    <property type="match status" value="1"/>
</dbReference>
<dbReference type="SUPFAM" id="SSF52266">
    <property type="entry name" value="SGNH hydrolase"/>
    <property type="match status" value="1"/>
</dbReference>
<keyword evidence="4" id="KW-1185">Reference proteome</keyword>
<dbReference type="EMBL" id="BAAFSV010000004">
    <property type="protein sequence ID" value="GAB1318101.1"/>
    <property type="molecule type" value="Genomic_DNA"/>
</dbReference>
<dbReference type="InterPro" id="IPR036116">
    <property type="entry name" value="FN3_sf"/>
</dbReference>
<dbReference type="SMART" id="SM00060">
    <property type="entry name" value="FN3"/>
    <property type="match status" value="3"/>
</dbReference>
<evidence type="ECO:0000256" key="1">
    <source>
        <dbReference type="SAM" id="MobiDB-lite"/>
    </source>
</evidence>
<dbReference type="InterPro" id="IPR003961">
    <property type="entry name" value="FN3_dom"/>
</dbReference>
<dbReference type="InterPro" id="IPR051532">
    <property type="entry name" value="Ester_Hydrolysis_Enzymes"/>
</dbReference>
<dbReference type="PANTHER" id="PTHR30383:SF5">
    <property type="entry name" value="SGNH HYDROLASE-TYPE ESTERASE DOMAIN-CONTAINING PROTEIN"/>
    <property type="match status" value="1"/>
</dbReference>
<dbReference type="CDD" id="cd00063">
    <property type="entry name" value="FN3"/>
    <property type="match status" value="2"/>
</dbReference>
<dbReference type="InterPro" id="IPR036514">
    <property type="entry name" value="SGNH_hydro_sf"/>
</dbReference>
<dbReference type="Gene3D" id="2.60.40.10">
    <property type="entry name" value="Immunoglobulins"/>
    <property type="match status" value="1"/>
</dbReference>
<sequence length="587" mass="63848">MAPPVDRQGVDDHVIKVMVVGDSISHGREGDWTWRYRIWEWFCQQGIRVLFVGPYKGTVPPDEPEPPRPPPLASEPSQHPPPLRTGGGYAADVAHEFLEHSNHFSASGRQAYHAQWLIGEQVAAYEPHICFVQLGFNDLAWRKTGPKDTLESIKHLIDEARSVKPDLKFAVANVPHRTDLPGRPDLPVNTDIYNALLARSIPSWNSPESPIALVRLCENYSCGGTTSEAAYDGLHPNALGEYQLAQAFSRVLVSSLHLGRAELVIPEQIPPRPIPTPANFLAVAAPSGIVVTWDPVYGAYGYDIRARLAGSADWPPGCYVACNRYDTRYCVAGQVWEYQVRACAGDGVRSRWSGVASAVARPETAPGPRNIVTHATPTGFTIAWEPPPPPSPPSRGEFAGEVDRYGVLVLDTDTPGSFPRAEGVRGERAELSGLTPGHRYNVAVETWTGVGGGLPAGARSVAVGRGTPPAPPWVRAVVVNDTAVELRWVGDPSAAGYGVWIRNVCAVGCEARRLCDVSPDPEPSDPRLRKCLLSNLLPSVWDFRFAVSAYNGNDDSGLSEWVVAPFLAHEEPSVGERDSIRITVRYA</sequence>
<gene>
    <name evidence="3" type="ORF">MFIFM68171_08311</name>
</gene>
<dbReference type="Proteomes" id="UP001628179">
    <property type="component" value="Unassembled WGS sequence"/>
</dbReference>